<protein>
    <submittedName>
        <fullName evidence="1">Uncharacterized protein</fullName>
    </submittedName>
</protein>
<gene>
    <name evidence="1" type="ORF">FA95DRAFT_1679049</name>
</gene>
<dbReference type="EMBL" id="MU275904">
    <property type="protein sequence ID" value="KAI0047447.1"/>
    <property type="molecule type" value="Genomic_DNA"/>
</dbReference>
<dbReference type="Proteomes" id="UP000814033">
    <property type="component" value="Unassembled WGS sequence"/>
</dbReference>
<name>A0ACB8RU53_9AGAM</name>
<organism evidence="1 2">
    <name type="scientific">Auriscalpium vulgare</name>
    <dbReference type="NCBI Taxonomy" id="40419"/>
    <lineage>
        <taxon>Eukaryota</taxon>
        <taxon>Fungi</taxon>
        <taxon>Dikarya</taxon>
        <taxon>Basidiomycota</taxon>
        <taxon>Agaricomycotina</taxon>
        <taxon>Agaricomycetes</taxon>
        <taxon>Russulales</taxon>
        <taxon>Auriscalpiaceae</taxon>
        <taxon>Auriscalpium</taxon>
    </lineage>
</organism>
<proteinExistence type="predicted"/>
<accession>A0ACB8RU53</accession>
<evidence type="ECO:0000313" key="1">
    <source>
        <dbReference type="EMBL" id="KAI0047447.1"/>
    </source>
</evidence>
<evidence type="ECO:0000313" key="2">
    <source>
        <dbReference type="Proteomes" id="UP000814033"/>
    </source>
</evidence>
<reference evidence="1" key="2">
    <citation type="journal article" date="2022" name="New Phytol.">
        <title>Evolutionary transition to the ectomycorrhizal habit in the genomes of a hyperdiverse lineage of mushroom-forming fungi.</title>
        <authorList>
            <person name="Looney B."/>
            <person name="Miyauchi S."/>
            <person name="Morin E."/>
            <person name="Drula E."/>
            <person name="Courty P.E."/>
            <person name="Kohler A."/>
            <person name="Kuo A."/>
            <person name="LaButti K."/>
            <person name="Pangilinan J."/>
            <person name="Lipzen A."/>
            <person name="Riley R."/>
            <person name="Andreopoulos W."/>
            <person name="He G."/>
            <person name="Johnson J."/>
            <person name="Nolan M."/>
            <person name="Tritt A."/>
            <person name="Barry K.W."/>
            <person name="Grigoriev I.V."/>
            <person name="Nagy L.G."/>
            <person name="Hibbett D."/>
            <person name="Henrissat B."/>
            <person name="Matheny P.B."/>
            <person name="Labbe J."/>
            <person name="Martin F.M."/>
        </authorList>
    </citation>
    <scope>NUCLEOTIDE SEQUENCE</scope>
    <source>
        <strain evidence="1">FP105234-sp</strain>
    </source>
</reference>
<keyword evidence="2" id="KW-1185">Reference proteome</keyword>
<sequence>MESFTRQTGDGTSEEVDWRDALRSRLSRIDNSSGHSSSGSLAKESALRHEESRIIAALQTVRARINALLPITRLPPEIIYRIILYHSQIDHPFVDDDTRWATIGWIRSTHVCRRWRQIALAHSALWSRIPLSLASTCIKAFFDRAMSAPLRFGPDEPWSQDAEDIVAQNIHRAQLVQLDWSEINAPRTSLLHRMRDPAPFLEDFEFQDGSRDERTLSSNFLGGFAPRLRRLNLESRSRLPWSSPLLVNLTSLALKTSIAPDNLPVLSEVLDALERMHALESLTLEHGLPRADVSSPEDRIIHLPHLTSLDLTGSSPDCNNLIRHLNIPANAKVTIRMRYVHESATDFRTFFPIMRACLGVTASVIPVAGLYIILSPQSTSLTLMGWNNLTEDQYSTGRRRLRNSNFHFTWNFREREEDNDDREIVGLRLIICDAFATGHLKRLHVKDMGWERQHWKDLAQRAPNIRTISPTLGSEYELCHALCEDFASVGPQGDFMFPHLTSLQLVENISNRIPELSGVLPAVLAARWARLQTLQRAADSAVPPGDISNP</sequence>
<reference evidence="1" key="1">
    <citation type="submission" date="2021-02" db="EMBL/GenBank/DDBJ databases">
        <authorList>
            <consortium name="DOE Joint Genome Institute"/>
            <person name="Ahrendt S."/>
            <person name="Looney B.P."/>
            <person name="Miyauchi S."/>
            <person name="Morin E."/>
            <person name="Drula E."/>
            <person name="Courty P.E."/>
            <person name="Chicoki N."/>
            <person name="Fauchery L."/>
            <person name="Kohler A."/>
            <person name="Kuo A."/>
            <person name="Labutti K."/>
            <person name="Pangilinan J."/>
            <person name="Lipzen A."/>
            <person name="Riley R."/>
            <person name="Andreopoulos W."/>
            <person name="He G."/>
            <person name="Johnson J."/>
            <person name="Barry K.W."/>
            <person name="Grigoriev I.V."/>
            <person name="Nagy L."/>
            <person name="Hibbett D."/>
            <person name="Henrissat B."/>
            <person name="Matheny P.B."/>
            <person name="Labbe J."/>
            <person name="Martin F."/>
        </authorList>
    </citation>
    <scope>NUCLEOTIDE SEQUENCE</scope>
    <source>
        <strain evidence="1">FP105234-sp</strain>
    </source>
</reference>
<comment type="caution">
    <text evidence="1">The sequence shown here is derived from an EMBL/GenBank/DDBJ whole genome shotgun (WGS) entry which is preliminary data.</text>
</comment>